<feature type="region of interest" description="Disordered" evidence="5">
    <location>
        <begin position="255"/>
        <end position="274"/>
    </location>
</feature>
<keyword evidence="9" id="KW-1185">Reference proteome</keyword>
<gene>
    <name evidence="8" type="ORF">EAH86_01125</name>
</gene>
<evidence type="ECO:0000256" key="2">
    <source>
        <dbReference type="ARBA" id="ARBA00022692"/>
    </source>
</evidence>
<protein>
    <submittedName>
        <fullName evidence="8">RDD family protein</fullName>
    </submittedName>
</protein>
<evidence type="ECO:0000313" key="9">
    <source>
        <dbReference type="Proteomes" id="UP000317722"/>
    </source>
</evidence>
<evidence type="ECO:0000256" key="6">
    <source>
        <dbReference type="SAM" id="Phobius"/>
    </source>
</evidence>
<sequence length="274" mass="28230">MSTGAGYRSYAGDDMVTGEGVAVELPIAGVPSRAASGIIDLLVAGALLIAGGIAVGAVFSGTSDAVGQTIVILMVVGVTVGVPTVFETVTRGRTLGKLALGLRVVRDDGGPITARHALTRALVGWPEIYLLAGAGALVSSLISPRAKRLGDMAAGTYVVSQRASMRLLPAPVMPPALAPWAAGADLAALPPGLAIAVRQFLGRAAGLTPASRHELGQSLLRSVLPHVSPPPPAGVHAEYILAAVIADRRRRDAERLAREDHRRQQLLPADPLDR</sequence>
<evidence type="ECO:0000256" key="3">
    <source>
        <dbReference type="ARBA" id="ARBA00022989"/>
    </source>
</evidence>
<dbReference type="InterPro" id="IPR010432">
    <property type="entry name" value="RDD"/>
</dbReference>
<dbReference type="RefSeq" id="WP_140736790.1">
    <property type="nucleotide sequence ID" value="NZ_RCZM01000001.1"/>
</dbReference>
<keyword evidence="2 6" id="KW-0812">Transmembrane</keyword>
<evidence type="ECO:0000256" key="1">
    <source>
        <dbReference type="ARBA" id="ARBA00004141"/>
    </source>
</evidence>
<proteinExistence type="predicted"/>
<comment type="subcellular location">
    <subcellularLocation>
        <location evidence="1">Membrane</location>
        <topology evidence="1">Multi-pass membrane protein</topology>
    </subcellularLocation>
</comment>
<feature type="transmembrane region" description="Helical" evidence="6">
    <location>
        <begin position="41"/>
        <end position="59"/>
    </location>
</feature>
<dbReference type="Pfam" id="PF06271">
    <property type="entry name" value="RDD"/>
    <property type="match status" value="1"/>
</dbReference>
<evidence type="ECO:0000256" key="4">
    <source>
        <dbReference type="ARBA" id="ARBA00023136"/>
    </source>
</evidence>
<reference evidence="8 9" key="1">
    <citation type="journal article" date="2019" name="Environ. Microbiol.">
        <title>Species interactions and distinct microbial communities in high Arctic permafrost affected cryosols are associated with the CH4 and CO2 gas fluxes.</title>
        <authorList>
            <person name="Altshuler I."/>
            <person name="Hamel J."/>
            <person name="Turney S."/>
            <person name="Magnuson E."/>
            <person name="Levesque R."/>
            <person name="Greer C."/>
            <person name="Whyte L.G."/>
        </authorList>
    </citation>
    <scope>NUCLEOTIDE SEQUENCE [LARGE SCALE GENOMIC DNA]</scope>
    <source>
        <strain evidence="8 9">S9.3A</strain>
    </source>
</reference>
<feature type="transmembrane region" description="Helical" evidence="6">
    <location>
        <begin position="65"/>
        <end position="86"/>
    </location>
</feature>
<dbReference type="OrthoDB" id="9787732at2"/>
<name>A0A502D0T9_9MICO</name>
<comment type="caution">
    <text evidence="8">The sequence shown here is derived from an EMBL/GenBank/DDBJ whole genome shotgun (WGS) entry which is preliminary data.</text>
</comment>
<accession>A0A502D0T9</accession>
<evidence type="ECO:0000313" key="8">
    <source>
        <dbReference type="EMBL" id="TPG19147.1"/>
    </source>
</evidence>
<dbReference type="GO" id="GO:0016020">
    <property type="term" value="C:membrane"/>
    <property type="evidence" value="ECO:0007669"/>
    <property type="project" value="UniProtKB-SubCell"/>
</dbReference>
<dbReference type="AlphaFoldDB" id="A0A502D0T9"/>
<feature type="domain" description="RDD" evidence="7">
    <location>
        <begin position="28"/>
        <end position="155"/>
    </location>
</feature>
<keyword evidence="4 6" id="KW-0472">Membrane</keyword>
<dbReference type="Proteomes" id="UP000317722">
    <property type="component" value="Unassembled WGS sequence"/>
</dbReference>
<evidence type="ECO:0000259" key="7">
    <source>
        <dbReference type="Pfam" id="PF06271"/>
    </source>
</evidence>
<dbReference type="PANTHER" id="PTHR38480">
    <property type="entry name" value="SLR0254 PROTEIN"/>
    <property type="match status" value="1"/>
</dbReference>
<dbReference type="EMBL" id="RCZM01000001">
    <property type="protein sequence ID" value="TPG19147.1"/>
    <property type="molecule type" value="Genomic_DNA"/>
</dbReference>
<evidence type="ECO:0000256" key="5">
    <source>
        <dbReference type="SAM" id="MobiDB-lite"/>
    </source>
</evidence>
<keyword evidence="3 6" id="KW-1133">Transmembrane helix</keyword>
<dbReference type="PANTHER" id="PTHR38480:SF1">
    <property type="entry name" value="SLR0254 PROTEIN"/>
    <property type="match status" value="1"/>
</dbReference>
<organism evidence="8 9">
    <name type="scientific">Pedococcus bigeumensis</name>
    <dbReference type="NCBI Taxonomy" id="433644"/>
    <lineage>
        <taxon>Bacteria</taxon>
        <taxon>Bacillati</taxon>
        <taxon>Actinomycetota</taxon>
        <taxon>Actinomycetes</taxon>
        <taxon>Micrococcales</taxon>
        <taxon>Intrasporangiaceae</taxon>
        <taxon>Pedococcus</taxon>
    </lineage>
</organism>